<dbReference type="Pfam" id="PF03107">
    <property type="entry name" value="C1_2"/>
    <property type="match status" value="1"/>
</dbReference>
<keyword evidence="6" id="KW-1185">Reference proteome</keyword>
<evidence type="ECO:0000256" key="3">
    <source>
        <dbReference type="ARBA" id="ARBA00022833"/>
    </source>
</evidence>
<dbReference type="GO" id="GO:0046872">
    <property type="term" value="F:metal ion binding"/>
    <property type="evidence" value="ECO:0007669"/>
    <property type="project" value="UniProtKB-KW"/>
</dbReference>
<dbReference type="InterPro" id="IPR002219">
    <property type="entry name" value="PKC_DAG/PE"/>
</dbReference>
<evidence type="ECO:0000256" key="2">
    <source>
        <dbReference type="ARBA" id="ARBA00022737"/>
    </source>
</evidence>
<keyword evidence="3" id="KW-0862">Zinc</keyword>
<dbReference type="SUPFAM" id="SSF57889">
    <property type="entry name" value="Cysteine-rich domain"/>
    <property type="match status" value="2"/>
</dbReference>
<evidence type="ECO:0000313" key="6">
    <source>
        <dbReference type="Proteomes" id="UP001231189"/>
    </source>
</evidence>
<feature type="domain" description="Phorbol-ester/DAG-type" evidence="4">
    <location>
        <begin position="20"/>
        <end position="74"/>
    </location>
</feature>
<dbReference type="Gene3D" id="3.30.60.20">
    <property type="match status" value="1"/>
</dbReference>
<protein>
    <recommendedName>
        <fullName evidence="4">Phorbol-ester/DAG-type domain-containing protein</fullName>
    </recommendedName>
</protein>
<dbReference type="EMBL" id="JAUUTY010000002">
    <property type="protein sequence ID" value="KAK1685800.1"/>
    <property type="molecule type" value="Genomic_DNA"/>
</dbReference>
<gene>
    <name evidence="5" type="ORF">QYE76_046648</name>
</gene>
<keyword evidence="1" id="KW-0479">Metal-binding</keyword>
<dbReference type="PROSITE" id="PS50081">
    <property type="entry name" value="ZF_DAG_PE_2"/>
    <property type="match status" value="1"/>
</dbReference>
<comment type="caution">
    <text evidence="5">The sequence shown here is derived from an EMBL/GenBank/DDBJ whole genome shotgun (WGS) entry which is preliminary data.</text>
</comment>
<name>A0AAD8WYU9_LOLMU</name>
<dbReference type="InterPro" id="IPR004146">
    <property type="entry name" value="DC1"/>
</dbReference>
<dbReference type="AlphaFoldDB" id="A0AAD8WYU9"/>
<dbReference type="PANTHER" id="PTHR46477:SF8">
    <property type="entry name" value="OS08G0257100 PROTEIN"/>
    <property type="match status" value="1"/>
</dbReference>
<proteinExistence type="predicted"/>
<dbReference type="Proteomes" id="UP001231189">
    <property type="component" value="Unassembled WGS sequence"/>
</dbReference>
<accession>A0AAD8WYU9</accession>
<keyword evidence="2" id="KW-0677">Repeat</keyword>
<sequence>MTRTEEDAHPAVISHPAHPQHKLQRAVVDAKFKCDGCMQLGKGRSYRCEPCDYDIHTRCAPTEWSLKHHLLKNCKLDFRLNPPGPGCWCDACGDECLGFLYSNRDRNVDLHPRCAFLPQQVVIDGVPFELHTKKESALTCFRCQQKGARRNTYWSYRSRDNGEHRYVHVGCLIDGTCGKEESVPTPTELVNNPGKGAWYKSIWKFTKIVAKLSFYLITFDAMGIFTMAGDVVDCFM</sequence>
<dbReference type="PANTHER" id="PTHR46477">
    <property type="entry name" value="CYSTEINE/HISTIDINE-RICH C1 DOMAIN FAMILY PROTEIN"/>
    <property type="match status" value="1"/>
</dbReference>
<organism evidence="5 6">
    <name type="scientific">Lolium multiflorum</name>
    <name type="common">Italian ryegrass</name>
    <name type="synonym">Lolium perenne subsp. multiflorum</name>
    <dbReference type="NCBI Taxonomy" id="4521"/>
    <lineage>
        <taxon>Eukaryota</taxon>
        <taxon>Viridiplantae</taxon>
        <taxon>Streptophyta</taxon>
        <taxon>Embryophyta</taxon>
        <taxon>Tracheophyta</taxon>
        <taxon>Spermatophyta</taxon>
        <taxon>Magnoliopsida</taxon>
        <taxon>Liliopsida</taxon>
        <taxon>Poales</taxon>
        <taxon>Poaceae</taxon>
        <taxon>BOP clade</taxon>
        <taxon>Pooideae</taxon>
        <taxon>Poodae</taxon>
        <taxon>Poeae</taxon>
        <taxon>Poeae Chloroplast Group 2 (Poeae type)</taxon>
        <taxon>Loliodinae</taxon>
        <taxon>Loliinae</taxon>
        <taxon>Lolium</taxon>
    </lineage>
</organism>
<evidence type="ECO:0000313" key="5">
    <source>
        <dbReference type="EMBL" id="KAK1685800.1"/>
    </source>
</evidence>
<evidence type="ECO:0000256" key="1">
    <source>
        <dbReference type="ARBA" id="ARBA00022723"/>
    </source>
</evidence>
<reference evidence="5" key="1">
    <citation type="submission" date="2023-07" db="EMBL/GenBank/DDBJ databases">
        <title>A chromosome-level genome assembly of Lolium multiflorum.</title>
        <authorList>
            <person name="Chen Y."/>
            <person name="Copetti D."/>
            <person name="Kolliker R."/>
            <person name="Studer B."/>
        </authorList>
    </citation>
    <scope>NUCLEOTIDE SEQUENCE</scope>
    <source>
        <strain evidence="5">02402/16</strain>
        <tissue evidence="5">Leaf</tissue>
    </source>
</reference>
<evidence type="ECO:0000259" key="4">
    <source>
        <dbReference type="PROSITE" id="PS50081"/>
    </source>
</evidence>
<dbReference type="InterPro" id="IPR046349">
    <property type="entry name" value="C1-like_sf"/>
</dbReference>